<organism evidence="1 2">
    <name type="scientific">Clohesyomyces aquaticus</name>
    <dbReference type="NCBI Taxonomy" id="1231657"/>
    <lineage>
        <taxon>Eukaryota</taxon>
        <taxon>Fungi</taxon>
        <taxon>Dikarya</taxon>
        <taxon>Ascomycota</taxon>
        <taxon>Pezizomycotina</taxon>
        <taxon>Dothideomycetes</taxon>
        <taxon>Pleosporomycetidae</taxon>
        <taxon>Pleosporales</taxon>
        <taxon>Lindgomycetaceae</taxon>
        <taxon>Clohesyomyces</taxon>
    </lineage>
</organism>
<reference evidence="1 2" key="1">
    <citation type="submission" date="2016-07" db="EMBL/GenBank/DDBJ databases">
        <title>Pervasive Adenine N6-methylation of Active Genes in Fungi.</title>
        <authorList>
            <consortium name="DOE Joint Genome Institute"/>
            <person name="Mondo S.J."/>
            <person name="Dannebaum R.O."/>
            <person name="Kuo R.C."/>
            <person name="Labutti K."/>
            <person name="Haridas S."/>
            <person name="Kuo A."/>
            <person name="Salamov A."/>
            <person name="Ahrendt S.R."/>
            <person name="Lipzen A."/>
            <person name="Sullivan W."/>
            <person name="Andreopoulos W.B."/>
            <person name="Clum A."/>
            <person name="Lindquist E."/>
            <person name="Daum C."/>
            <person name="Ramamoorthy G.K."/>
            <person name="Gryganskyi A."/>
            <person name="Culley D."/>
            <person name="Magnuson J.K."/>
            <person name="James T.Y."/>
            <person name="O'Malley M.A."/>
            <person name="Stajich J.E."/>
            <person name="Spatafora J.W."/>
            <person name="Visel A."/>
            <person name="Grigoriev I.V."/>
        </authorList>
    </citation>
    <scope>NUCLEOTIDE SEQUENCE [LARGE SCALE GENOMIC DNA]</scope>
    <source>
        <strain evidence="1 2">CBS 115471</strain>
    </source>
</reference>
<name>A0A1Y1Z4J2_9PLEO</name>
<proteinExistence type="predicted"/>
<dbReference type="EMBL" id="MCFA01000128">
    <property type="protein sequence ID" value="ORY05183.1"/>
    <property type="molecule type" value="Genomic_DNA"/>
</dbReference>
<keyword evidence="2" id="KW-1185">Reference proteome</keyword>
<protein>
    <submittedName>
        <fullName evidence="1">Uncharacterized protein</fullName>
    </submittedName>
</protein>
<gene>
    <name evidence="1" type="ORF">BCR34DRAFT_48925</name>
</gene>
<sequence>MSCATAPKHLKERGLQCDGQNKVDRVAWLERWDLGVVLLLLPKSPRAKPACLRPPYTKLSKGRINVAQTHLISKSVRYSLPSCTHHLTPPTLKLSPVRPPAPPSQLFGTHSVRHPAPGTRMLPFAAGLRKSVESRQVWTAGARIVIGSQRTVDVGVGSDREGGVMRCMEGLLYLTGWAEVEGVHSFFSFLLTLLR</sequence>
<comment type="caution">
    <text evidence="1">The sequence shown here is derived from an EMBL/GenBank/DDBJ whole genome shotgun (WGS) entry which is preliminary data.</text>
</comment>
<dbReference type="AlphaFoldDB" id="A0A1Y1Z4J2"/>
<evidence type="ECO:0000313" key="1">
    <source>
        <dbReference type="EMBL" id="ORY05183.1"/>
    </source>
</evidence>
<evidence type="ECO:0000313" key="2">
    <source>
        <dbReference type="Proteomes" id="UP000193144"/>
    </source>
</evidence>
<accession>A0A1Y1Z4J2</accession>
<dbReference type="Proteomes" id="UP000193144">
    <property type="component" value="Unassembled WGS sequence"/>
</dbReference>